<dbReference type="AlphaFoldDB" id="A0AAV4VCK5"/>
<comment type="caution">
    <text evidence="1">The sequence shown here is derived from an EMBL/GenBank/DDBJ whole genome shotgun (WGS) entry which is preliminary data.</text>
</comment>
<evidence type="ECO:0000313" key="2">
    <source>
        <dbReference type="Proteomes" id="UP001054945"/>
    </source>
</evidence>
<proteinExistence type="predicted"/>
<dbReference type="Proteomes" id="UP001054945">
    <property type="component" value="Unassembled WGS sequence"/>
</dbReference>
<protein>
    <submittedName>
        <fullName evidence="1">Uncharacterized protein</fullName>
    </submittedName>
</protein>
<evidence type="ECO:0000313" key="1">
    <source>
        <dbReference type="EMBL" id="GIY68005.1"/>
    </source>
</evidence>
<sequence>MTVFSNSLDEYHCRHQTKDDSRRENCTHVGMSRREMCLSGVSFIDRLHLLTHSSYSMNDETWAFRHNFHLVEL</sequence>
<reference evidence="1 2" key="1">
    <citation type="submission" date="2021-06" db="EMBL/GenBank/DDBJ databases">
        <title>Caerostris extrusa draft genome.</title>
        <authorList>
            <person name="Kono N."/>
            <person name="Arakawa K."/>
        </authorList>
    </citation>
    <scope>NUCLEOTIDE SEQUENCE [LARGE SCALE GENOMIC DNA]</scope>
</reference>
<gene>
    <name evidence="1" type="ORF">CEXT_295311</name>
</gene>
<accession>A0AAV4VCK5</accession>
<name>A0AAV4VCK5_CAEEX</name>
<organism evidence="1 2">
    <name type="scientific">Caerostris extrusa</name>
    <name type="common">Bark spider</name>
    <name type="synonym">Caerostris bankana</name>
    <dbReference type="NCBI Taxonomy" id="172846"/>
    <lineage>
        <taxon>Eukaryota</taxon>
        <taxon>Metazoa</taxon>
        <taxon>Ecdysozoa</taxon>
        <taxon>Arthropoda</taxon>
        <taxon>Chelicerata</taxon>
        <taxon>Arachnida</taxon>
        <taxon>Araneae</taxon>
        <taxon>Araneomorphae</taxon>
        <taxon>Entelegynae</taxon>
        <taxon>Araneoidea</taxon>
        <taxon>Araneidae</taxon>
        <taxon>Caerostris</taxon>
    </lineage>
</organism>
<keyword evidence="2" id="KW-1185">Reference proteome</keyword>
<dbReference type="EMBL" id="BPLR01014311">
    <property type="protein sequence ID" value="GIY68005.1"/>
    <property type="molecule type" value="Genomic_DNA"/>
</dbReference>